<gene>
    <name evidence="4" type="primary">dacB</name>
    <name evidence="4" type="ORF">ACFFIO_10690</name>
</gene>
<dbReference type="SUPFAM" id="SSF56601">
    <property type="entry name" value="beta-lactamase/transpeptidase-like"/>
    <property type="match status" value="1"/>
</dbReference>
<evidence type="ECO:0000256" key="3">
    <source>
        <dbReference type="SAM" id="MobiDB-lite"/>
    </source>
</evidence>
<evidence type="ECO:0000256" key="2">
    <source>
        <dbReference type="ARBA" id="ARBA00022801"/>
    </source>
</evidence>
<organism evidence="4 5">
    <name type="scientific">Citricoccus parietis</name>
    <dbReference type="NCBI Taxonomy" id="592307"/>
    <lineage>
        <taxon>Bacteria</taxon>
        <taxon>Bacillati</taxon>
        <taxon>Actinomycetota</taxon>
        <taxon>Actinomycetes</taxon>
        <taxon>Micrococcales</taxon>
        <taxon>Micrococcaceae</taxon>
        <taxon>Citricoccus</taxon>
    </lineage>
</organism>
<evidence type="ECO:0000313" key="5">
    <source>
        <dbReference type="Proteomes" id="UP001589766"/>
    </source>
</evidence>
<feature type="region of interest" description="Disordered" evidence="3">
    <location>
        <begin position="334"/>
        <end position="367"/>
    </location>
</feature>
<name>A0ABV6F618_9MICC</name>
<keyword evidence="5" id="KW-1185">Reference proteome</keyword>
<keyword evidence="2 4" id="KW-0378">Hydrolase</keyword>
<feature type="region of interest" description="Disordered" evidence="3">
    <location>
        <begin position="55"/>
        <end position="95"/>
    </location>
</feature>
<sequence>MTERPAPRRPARAGRPVSLTARAAAVARVALGAAAATLLAGCTVIPVSTSGTASGAVASTSISSTPAGASQPGQPSSAAPSPTTAEPSSTAEPLAAASAAATLTEFLDFPDLTPLLVPSPDPEILEPLLDEALTVQDGSVFAAVRDGLTGELLYDQGADTAAVPASAVKVLTAVAALEVLGPDHRYTTTAVGMPAGPEGTAVVLEAGGDVMLGTGANADEANGRAGLGTLALRTAEALQAEGTTGTVSVQLDDSGYEGPTASPDWSSDIVTSGNASAVQPMATYGGRAVPSRDTDRLHDPALYAAEVFRDQLAAHTQTLGLDITLAAETSRVPVESAAAEPTSTESASAESVSPAPASPGTELASVQSAPLSEQMAYMLQTSDNQVAEATGRNLALAAGGPASFAGAAQTIEETLAELEVDTTGMALVDASGLSGKNLVSAAQLTAAMQVATTAPDLEAAVTGLPVAGEQGTLEQRMVGTDAAGNAQAKTGTLSSVASLSGTVQTEDGRTLLFSFVANNQPGVLTNARFAVDRGAVVLAGCGCR</sequence>
<feature type="region of interest" description="Disordered" evidence="3">
    <location>
        <begin position="242"/>
        <end position="267"/>
    </location>
</feature>
<dbReference type="PANTHER" id="PTHR30023">
    <property type="entry name" value="D-ALANYL-D-ALANINE CARBOXYPEPTIDASE"/>
    <property type="match status" value="1"/>
</dbReference>
<dbReference type="PRINTS" id="PR00922">
    <property type="entry name" value="DADACBPTASE3"/>
</dbReference>
<dbReference type="NCBIfam" id="TIGR00666">
    <property type="entry name" value="PBP4"/>
    <property type="match status" value="1"/>
</dbReference>
<feature type="compositionally biased region" description="Low complexity" evidence="3">
    <location>
        <begin position="334"/>
        <end position="359"/>
    </location>
</feature>
<accession>A0ABV6F618</accession>
<dbReference type="Pfam" id="PF02113">
    <property type="entry name" value="Peptidase_S13"/>
    <property type="match status" value="2"/>
</dbReference>
<dbReference type="Gene3D" id="3.40.710.10">
    <property type="entry name" value="DD-peptidase/beta-lactamase superfamily"/>
    <property type="match status" value="2"/>
</dbReference>
<dbReference type="RefSeq" id="WP_378041683.1">
    <property type="nucleotide sequence ID" value="NZ_JBHLWH010000028.1"/>
</dbReference>
<comment type="caution">
    <text evidence="4">The sequence shown here is derived from an EMBL/GenBank/DDBJ whole genome shotgun (WGS) entry which is preliminary data.</text>
</comment>
<evidence type="ECO:0000313" key="4">
    <source>
        <dbReference type="EMBL" id="MFC0248966.1"/>
    </source>
</evidence>
<dbReference type="EC" id="3.4.16.4" evidence="4"/>
<feature type="compositionally biased region" description="Polar residues" evidence="3">
    <location>
        <begin position="242"/>
        <end position="251"/>
    </location>
</feature>
<dbReference type="Proteomes" id="UP001589766">
    <property type="component" value="Unassembled WGS sequence"/>
</dbReference>
<dbReference type="GO" id="GO:0009002">
    <property type="term" value="F:serine-type D-Ala-D-Ala carboxypeptidase activity"/>
    <property type="evidence" value="ECO:0007669"/>
    <property type="project" value="UniProtKB-EC"/>
</dbReference>
<proteinExistence type="inferred from homology"/>
<reference evidence="4 5" key="1">
    <citation type="submission" date="2024-09" db="EMBL/GenBank/DDBJ databases">
        <authorList>
            <person name="Sun Q."/>
            <person name="Mori K."/>
        </authorList>
    </citation>
    <scope>NUCLEOTIDE SEQUENCE [LARGE SCALE GENOMIC DNA]</scope>
    <source>
        <strain evidence="4 5">CCM 7609</strain>
    </source>
</reference>
<keyword evidence="4" id="KW-0121">Carboxypeptidase</keyword>
<evidence type="ECO:0000256" key="1">
    <source>
        <dbReference type="ARBA" id="ARBA00006096"/>
    </source>
</evidence>
<protein>
    <submittedName>
        <fullName evidence="4">D-alanyl-D-alanine carboxypeptidase/D-alanyl-D-alanine-endopeptidase</fullName>
        <ecNumber evidence="4">3.4.16.4</ecNumber>
    </submittedName>
</protein>
<comment type="similarity">
    <text evidence="1">Belongs to the peptidase S13 family.</text>
</comment>
<dbReference type="InterPro" id="IPR000667">
    <property type="entry name" value="Peptidase_S13"/>
</dbReference>
<dbReference type="EMBL" id="JBHLWH010000028">
    <property type="protein sequence ID" value="MFC0248966.1"/>
    <property type="molecule type" value="Genomic_DNA"/>
</dbReference>
<dbReference type="PANTHER" id="PTHR30023:SF0">
    <property type="entry name" value="PENICILLIN-SENSITIVE CARBOXYPEPTIDASE A"/>
    <property type="match status" value="1"/>
</dbReference>
<keyword evidence="4" id="KW-0645">Protease</keyword>
<dbReference type="InterPro" id="IPR012338">
    <property type="entry name" value="Beta-lactam/transpept-like"/>
</dbReference>